<organism evidence="2">
    <name type="scientific">Siphoviridae sp. cthh925</name>
    <dbReference type="NCBI Taxonomy" id="2826425"/>
    <lineage>
        <taxon>Viruses</taxon>
        <taxon>Duplodnaviria</taxon>
        <taxon>Heunggongvirae</taxon>
        <taxon>Uroviricota</taxon>
        <taxon>Caudoviricetes</taxon>
    </lineage>
</organism>
<sequence length="75" mass="8883">MKIMRNILEFILGTSIIWLPIIGSIIAEWLSTIITMDMIMTVVYISIPTLIILIIKMEIEEMKMERKIRYGRKIR</sequence>
<dbReference type="EMBL" id="BK015200">
    <property type="protein sequence ID" value="DAD95766.1"/>
    <property type="molecule type" value="Genomic_DNA"/>
</dbReference>
<feature type="transmembrane region" description="Helical" evidence="1">
    <location>
        <begin position="33"/>
        <end position="55"/>
    </location>
</feature>
<name>A0A8S5NM18_9CAUD</name>
<feature type="transmembrane region" description="Helical" evidence="1">
    <location>
        <begin position="7"/>
        <end position="27"/>
    </location>
</feature>
<proteinExistence type="predicted"/>
<evidence type="ECO:0000256" key="1">
    <source>
        <dbReference type="SAM" id="Phobius"/>
    </source>
</evidence>
<keyword evidence="1" id="KW-1133">Transmembrane helix</keyword>
<evidence type="ECO:0000313" key="2">
    <source>
        <dbReference type="EMBL" id="DAD95766.1"/>
    </source>
</evidence>
<accession>A0A8S5NM18</accession>
<reference evidence="2" key="1">
    <citation type="journal article" date="2021" name="Proc. Natl. Acad. Sci. U.S.A.">
        <title>A Catalog of Tens of Thousands of Viruses from Human Metagenomes Reveals Hidden Associations with Chronic Diseases.</title>
        <authorList>
            <person name="Tisza M.J."/>
            <person name="Buck C.B."/>
        </authorList>
    </citation>
    <scope>NUCLEOTIDE SEQUENCE</scope>
    <source>
        <strain evidence="2">Cthh925</strain>
    </source>
</reference>
<keyword evidence="1" id="KW-0812">Transmembrane</keyword>
<keyword evidence="1" id="KW-0472">Membrane</keyword>
<protein>
    <submittedName>
        <fullName evidence="2">Uncharacterized protein</fullName>
    </submittedName>
</protein>